<dbReference type="PANTHER" id="PTHR11953:SF1">
    <property type="entry name" value="EXOSOME COMPLEX COMPONENT RRP46"/>
    <property type="match status" value="1"/>
</dbReference>
<dbReference type="OMA" id="KWTQEGS"/>
<dbReference type="InterPro" id="IPR020568">
    <property type="entry name" value="Ribosomal_Su5_D2-typ_SF"/>
</dbReference>
<name>R7Q866_CHOCR</name>
<protein>
    <submittedName>
        <fullName evidence="9">Exosome component 5 Rrp46</fullName>
    </submittedName>
</protein>
<dbReference type="STRING" id="2769.R7Q866"/>
<dbReference type="Gramene" id="CDF33561">
    <property type="protein sequence ID" value="CDF33561"/>
    <property type="gene ID" value="CHC_T00010300001"/>
</dbReference>
<evidence type="ECO:0000313" key="10">
    <source>
        <dbReference type="Proteomes" id="UP000012073"/>
    </source>
</evidence>
<evidence type="ECO:0000256" key="2">
    <source>
        <dbReference type="ARBA" id="ARBA00006678"/>
    </source>
</evidence>
<evidence type="ECO:0000313" key="9">
    <source>
        <dbReference type="EMBL" id="CDF33561.1"/>
    </source>
</evidence>
<dbReference type="GO" id="GO:0005730">
    <property type="term" value="C:nucleolus"/>
    <property type="evidence" value="ECO:0007669"/>
    <property type="project" value="TreeGrafter"/>
</dbReference>
<dbReference type="Gene3D" id="3.30.230.70">
    <property type="entry name" value="GHMP Kinase, N-terminal domain"/>
    <property type="match status" value="1"/>
</dbReference>
<feature type="region of interest" description="Disordered" evidence="6">
    <location>
        <begin position="1"/>
        <end position="40"/>
    </location>
</feature>
<evidence type="ECO:0000256" key="6">
    <source>
        <dbReference type="SAM" id="MobiDB-lite"/>
    </source>
</evidence>
<dbReference type="GO" id="GO:0006364">
    <property type="term" value="P:rRNA processing"/>
    <property type="evidence" value="ECO:0007669"/>
    <property type="project" value="UniProtKB-KW"/>
</dbReference>
<sequence>MSVSTASNTRPDALEFSGVGTGVDAMSGTPLSAGRRDGRSASEMRSLSISHGPLVAADGSARVRLGATDVVVAVYGPMGCPVPRQDAEQMHVSVAFRRRAGTTSGGAGGKGDSINAGKEAIAGRDLKKVVEEIVMAILHPRKAAVVAVQVLADNGGVIAAAINGTVMALVDAGMPMRAVPSAASVSLYNGAIVVDPVLIEEVEADGVITFVFDTSLADENGFMSVYTDGDCTGDSMFAAALETSRDLALKTMAFLKLSLEQKAAQRLTWNTTKT</sequence>
<dbReference type="Pfam" id="PF03725">
    <property type="entry name" value="RNase_PH_C"/>
    <property type="match status" value="1"/>
</dbReference>
<dbReference type="InterPro" id="IPR036345">
    <property type="entry name" value="ExoRNase_PH_dom2_sf"/>
</dbReference>
<keyword evidence="3" id="KW-0698">rRNA processing</keyword>
<dbReference type="GO" id="GO:0071051">
    <property type="term" value="P:poly(A)-dependent snoRNA 3'-end processing"/>
    <property type="evidence" value="ECO:0007669"/>
    <property type="project" value="TreeGrafter"/>
</dbReference>
<keyword evidence="10" id="KW-1185">Reference proteome</keyword>
<keyword evidence="5" id="KW-0539">Nucleus</keyword>
<feature type="compositionally biased region" description="Polar residues" evidence="6">
    <location>
        <begin position="1"/>
        <end position="10"/>
    </location>
</feature>
<dbReference type="GO" id="GO:0034475">
    <property type="term" value="P:U4 snRNA 3'-end processing"/>
    <property type="evidence" value="ECO:0007669"/>
    <property type="project" value="TreeGrafter"/>
</dbReference>
<evidence type="ECO:0000256" key="5">
    <source>
        <dbReference type="ARBA" id="ARBA00023242"/>
    </source>
</evidence>
<evidence type="ECO:0000256" key="1">
    <source>
        <dbReference type="ARBA" id="ARBA00004123"/>
    </source>
</evidence>
<accession>R7Q866</accession>
<dbReference type="AlphaFoldDB" id="R7Q866"/>
<dbReference type="EMBL" id="HG001649">
    <property type="protein sequence ID" value="CDF33561.1"/>
    <property type="molecule type" value="Genomic_DNA"/>
</dbReference>
<feature type="domain" description="Exoribonuclease phosphorolytic" evidence="8">
    <location>
        <begin position="179"/>
        <end position="215"/>
    </location>
</feature>
<dbReference type="SUPFAM" id="SSF55666">
    <property type="entry name" value="Ribonuclease PH domain 2-like"/>
    <property type="match status" value="1"/>
</dbReference>
<dbReference type="GO" id="GO:0000177">
    <property type="term" value="C:cytoplasmic exosome (RNase complex)"/>
    <property type="evidence" value="ECO:0007669"/>
    <property type="project" value="TreeGrafter"/>
</dbReference>
<comment type="similarity">
    <text evidence="2">Belongs to the RNase PH family.</text>
</comment>
<evidence type="ECO:0000256" key="4">
    <source>
        <dbReference type="ARBA" id="ARBA00022835"/>
    </source>
</evidence>
<evidence type="ECO:0000259" key="8">
    <source>
        <dbReference type="Pfam" id="PF03725"/>
    </source>
</evidence>
<feature type="domain" description="Exoribonuclease phosphorolytic" evidence="7">
    <location>
        <begin position="43"/>
        <end position="175"/>
    </location>
</feature>
<dbReference type="RefSeq" id="XP_005713365.1">
    <property type="nucleotide sequence ID" value="XM_005713308.1"/>
</dbReference>
<dbReference type="Proteomes" id="UP000012073">
    <property type="component" value="Unassembled WGS sequence"/>
</dbReference>
<dbReference type="GO" id="GO:0000176">
    <property type="term" value="C:nuclear exosome (RNase complex)"/>
    <property type="evidence" value="ECO:0007669"/>
    <property type="project" value="TreeGrafter"/>
</dbReference>
<evidence type="ECO:0000256" key="3">
    <source>
        <dbReference type="ARBA" id="ARBA00022552"/>
    </source>
</evidence>
<dbReference type="KEGG" id="ccp:CHC_T00010300001"/>
<gene>
    <name evidence="9" type="ORF">CHC_T00010300001</name>
</gene>
<dbReference type="InterPro" id="IPR050080">
    <property type="entry name" value="RNase_PH"/>
</dbReference>
<dbReference type="PANTHER" id="PTHR11953">
    <property type="entry name" value="EXOSOME COMPLEX COMPONENT"/>
    <property type="match status" value="1"/>
</dbReference>
<dbReference type="InterPro" id="IPR015847">
    <property type="entry name" value="ExoRNase_PH_dom2"/>
</dbReference>
<evidence type="ECO:0000259" key="7">
    <source>
        <dbReference type="Pfam" id="PF01138"/>
    </source>
</evidence>
<comment type="subcellular location">
    <subcellularLocation>
        <location evidence="1">Nucleus</location>
    </subcellularLocation>
</comment>
<dbReference type="GeneID" id="17321076"/>
<keyword evidence="4" id="KW-0271">Exosome</keyword>
<dbReference type="Pfam" id="PF01138">
    <property type="entry name" value="RNase_PH"/>
    <property type="match status" value="1"/>
</dbReference>
<dbReference type="GO" id="GO:0016075">
    <property type="term" value="P:rRNA catabolic process"/>
    <property type="evidence" value="ECO:0007669"/>
    <property type="project" value="TreeGrafter"/>
</dbReference>
<organism evidence="9 10">
    <name type="scientific">Chondrus crispus</name>
    <name type="common">Carrageen Irish moss</name>
    <name type="synonym">Polymorpha crispa</name>
    <dbReference type="NCBI Taxonomy" id="2769"/>
    <lineage>
        <taxon>Eukaryota</taxon>
        <taxon>Rhodophyta</taxon>
        <taxon>Florideophyceae</taxon>
        <taxon>Rhodymeniophycidae</taxon>
        <taxon>Gigartinales</taxon>
        <taxon>Gigartinaceae</taxon>
        <taxon>Chondrus</taxon>
    </lineage>
</organism>
<reference evidence="10" key="1">
    <citation type="journal article" date="2013" name="Proc. Natl. Acad. Sci. U.S.A.">
        <title>Genome structure and metabolic features in the red seaweed Chondrus crispus shed light on evolution of the Archaeplastida.</title>
        <authorList>
            <person name="Collen J."/>
            <person name="Porcel B."/>
            <person name="Carre W."/>
            <person name="Ball S.G."/>
            <person name="Chaparro C."/>
            <person name="Tonon T."/>
            <person name="Barbeyron T."/>
            <person name="Michel G."/>
            <person name="Noel B."/>
            <person name="Valentin K."/>
            <person name="Elias M."/>
            <person name="Artiguenave F."/>
            <person name="Arun A."/>
            <person name="Aury J.M."/>
            <person name="Barbosa-Neto J.F."/>
            <person name="Bothwell J.H."/>
            <person name="Bouget F.Y."/>
            <person name="Brillet L."/>
            <person name="Cabello-Hurtado F."/>
            <person name="Capella-Gutierrez S."/>
            <person name="Charrier B."/>
            <person name="Cladiere L."/>
            <person name="Cock J.M."/>
            <person name="Coelho S.M."/>
            <person name="Colleoni C."/>
            <person name="Czjzek M."/>
            <person name="Da Silva C."/>
            <person name="Delage L."/>
            <person name="Denoeud F."/>
            <person name="Deschamps P."/>
            <person name="Dittami S.M."/>
            <person name="Gabaldon T."/>
            <person name="Gachon C.M."/>
            <person name="Groisillier A."/>
            <person name="Herve C."/>
            <person name="Jabbari K."/>
            <person name="Katinka M."/>
            <person name="Kloareg B."/>
            <person name="Kowalczyk N."/>
            <person name="Labadie K."/>
            <person name="Leblanc C."/>
            <person name="Lopez P.J."/>
            <person name="McLachlan D.H."/>
            <person name="Meslet-Cladiere L."/>
            <person name="Moustafa A."/>
            <person name="Nehr Z."/>
            <person name="Nyvall Collen P."/>
            <person name="Panaud O."/>
            <person name="Partensky F."/>
            <person name="Poulain J."/>
            <person name="Rensing S.A."/>
            <person name="Rousvoal S."/>
            <person name="Samson G."/>
            <person name="Symeonidi A."/>
            <person name="Weissenbach J."/>
            <person name="Zambounis A."/>
            <person name="Wincker P."/>
            <person name="Boyen C."/>
        </authorList>
    </citation>
    <scope>NUCLEOTIDE SEQUENCE [LARGE SCALE GENOMIC DNA]</scope>
    <source>
        <strain evidence="10">cv. Stackhouse</strain>
    </source>
</reference>
<dbReference type="GO" id="GO:0071028">
    <property type="term" value="P:nuclear mRNA surveillance"/>
    <property type="evidence" value="ECO:0007669"/>
    <property type="project" value="TreeGrafter"/>
</dbReference>
<dbReference type="OrthoDB" id="27298at2759"/>
<dbReference type="GO" id="GO:0003723">
    <property type="term" value="F:RNA binding"/>
    <property type="evidence" value="ECO:0007669"/>
    <property type="project" value="TreeGrafter"/>
</dbReference>
<proteinExistence type="inferred from homology"/>
<dbReference type="InterPro" id="IPR001247">
    <property type="entry name" value="ExoRNase_PH_dom1"/>
</dbReference>
<dbReference type="InterPro" id="IPR027408">
    <property type="entry name" value="PNPase/RNase_PH_dom_sf"/>
</dbReference>
<dbReference type="SUPFAM" id="SSF54211">
    <property type="entry name" value="Ribosomal protein S5 domain 2-like"/>
    <property type="match status" value="1"/>
</dbReference>